<reference evidence="1 2" key="1">
    <citation type="submission" date="2017-09" db="EMBL/GenBank/DDBJ databases">
        <title>Large-scale bioinformatics analysis of Bacillus genomes uncovers conserved roles of natural products in bacterial physiology.</title>
        <authorList>
            <consortium name="Agbiome Team Llc"/>
            <person name="Bleich R.M."/>
            <person name="Grubbs K.J."/>
            <person name="Santa Maria K.C."/>
            <person name="Allen S.E."/>
            <person name="Farag S."/>
            <person name="Shank E.A."/>
            <person name="Bowers A."/>
        </authorList>
    </citation>
    <scope>NUCLEOTIDE SEQUENCE [LARGE SCALE GENOMIC DNA]</scope>
    <source>
        <strain evidence="1 2">AFS060282</strain>
    </source>
</reference>
<dbReference type="Proteomes" id="UP000226257">
    <property type="component" value="Unassembled WGS sequence"/>
</dbReference>
<protein>
    <recommendedName>
        <fullName evidence="3">SRPBCC family protein</fullName>
    </recommendedName>
</protein>
<comment type="caution">
    <text evidence="1">The sequence shown here is derived from an EMBL/GenBank/DDBJ whole genome shotgun (WGS) entry which is preliminary data.</text>
</comment>
<sequence>MKRKQPIYVATKMNTKMEKLWEYTQEPDIHTEWDARFTEISYLEKKEGEPKKFFYKTKIGFGLEIVGEGESIGEIRKDILMQLCNWMKTKMKL</sequence>
<name>A0A9X7B621_BACCE</name>
<accession>A0A9X7B621</accession>
<dbReference type="EMBL" id="NVDQ01000055">
    <property type="protein sequence ID" value="PFV01005.1"/>
    <property type="molecule type" value="Genomic_DNA"/>
</dbReference>
<evidence type="ECO:0008006" key="3">
    <source>
        <dbReference type="Google" id="ProtNLM"/>
    </source>
</evidence>
<organism evidence="1 2">
    <name type="scientific">Bacillus cereus</name>
    <dbReference type="NCBI Taxonomy" id="1396"/>
    <lineage>
        <taxon>Bacteria</taxon>
        <taxon>Bacillati</taxon>
        <taxon>Bacillota</taxon>
        <taxon>Bacilli</taxon>
        <taxon>Bacillales</taxon>
        <taxon>Bacillaceae</taxon>
        <taxon>Bacillus</taxon>
        <taxon>Bacillus cereus group</taxon>
    </lineage>
</organism>
<gene>
    <name evidence="1" type="ORF">COK98_30435</name>
</gene>
<dbReference type="AlphaFoldDB" id="A0A9X7B621"/>
<evidence type="ECO:0000313" key="1">
    <source>
        <dbReference type="EMBL" id="PFV01005.1"/>
    </source>
</evidence>
<evidence type="ECO:0000313" key="2">
    <source>
        <dbReference type="Proteomes" id="UP000226257"/>
    </source>
</evidence>
<proteinExistence type="predicted"/>